<evidence type="ECO:0000256" key="1">
    <source>
        <dbReference type="SAM" id="Phobius"/>
    </source>
</evidence>
<feature type="transmembrane region" description="Helical" evidence="1">
    <location>
        <begin position="82"/>
        <end position="101"/>
    </location>
</feature>
<gene>
    <name evidence="2" type="ORF">R6Y96_07140</name>
</gene>
<keyword evidence="1" id="KW-1133">Transmembrane helix</keyword>
<protein>
    <submittedName>
        <fullName evidence="2">Uncharacterized protein</fullName>
    </submittedName>
</protein>
<sequence length="154" mass="16475">MNQNSSMFTLYIGLLGLVTLAFGLADILVWAGASPGFSIGILEIAGDDFFRWAWGGAILVFGGLFMLGSLRGRGTMEQFGKTVLGAAMIWIIAGTDIFARLCESIPAGEEAPEFFNSVAGFIGGFAPPYSPAILLLPFTLGIVYFLFNGRFDEV</sequence>
<dbReference type="Proteomes" id="UP001305652">
    <property type="component" value="Chromosome"/>
</dbReference>
<dbReference type="EMBL" id="CP137642">
    <property type="protein sequence ID" value="WOX57077.1"/>
    <property type="molecule type" value="Genomic_DNA"/>
</dbReference>
<dbReference type="RefSeq" id="WP_318620562.1">
    <property type="nucleotide sequence ID" value="NZ_CP137642.1"/>
</dbReference>
<keyword evidence="1" id="KW-0812">Transmembrane</keyword>
<keyword evidence="1" id="KW-0472">Membrane</keyword>
<feature type="transmembrane region" description="Helical" evidence="1">
    <location>
        <begin position="121"/>
        <end position="147"/>
    </location>
</feature>
<dbReference type="GeneID" id="85732919"/>
<dbReference type="KEGG" id="mrc:R6Y96_07140"/>
<proteinExistence type="predicted"/>
<organism evidence="2 3">
    <name type="scientific">Methanoculleus receptaculi</name>
    <dbReference type="NCBI Taxonomy" id="394967"/>
    <lineage>
        <taxon>Archaea</taxon>
        <taxon>Methanobacteriati</taxon>
        <taxon>Methanobacteriota</taxon>
        <taxon>Stenosarchaea group</taxon>
        <taxon>Methanomicrobia</taxon>
        <taxon>Methanomicrobiales</taxon>
        <taxon>Methanomicrobiaceae</taxon>
        <taxon>Methanoculleus</taxon>
    </lineage>
</organism>
<feature type="transmembrane region" description="Helical" evidence="1">
    <location>
        <begin position="49"/>
        <end position="70"/>
    </location>
</feature>
<accession>A0AAX4FTK2</accession>
<name>A0AAX4FTK2_9EURY</name>
<evidence type="ECO:0000313" key="2">
    <source>
        <dbReference type="EMBL" id="WOX57077.1"/>
    </source>
</evidence>
<evidence type="ECO:0000313" key="3">
    <source>
        <dbReference type="Proteomes" id="UP001305652"/>
    </source>
</evidence>
<reference evidence="2 3" key="1">
    <citation type="submission" date="2023-10" db="EMBL/GenBank/DDBJ databases">
        <title>The complete genome sequence of Methanoculleus receptaculi DSM 18860.</title>
        <authorList>
            <person name="Lai S.-J."/>
            <person name="You Y.-T."/>
            <person name="Chen S.-C."/>
        </authorList>
    </citation>
    <scope>NUCLEOTIDE SEQUENCE [LARGE SCALE GENOMIC DNA]</scope>
    <source>
        <strain evidence="2 3">DSM 18860</strain>
    </source>
</reference>
<dbReference type="AlphaFoldDB" id="A0AAX4FTK2"/>
<keyword evidence="3" id="KW-1185">Reference proteome</keyword>